<keyword evidence="2" id="KW-0282">Flagellum</keyword>
<dbReference type="GO" id="GO:0009288">
    <property type="term" value="C:bacterial-type flagellum"/>
    <property type="evidence" value="ECO:0007669"/>
    <property type="project" value="InterPro"/>
</dbReference>
<organism evidence="2">
    <name type="scientific">mine drainage metagenome</name>
    <dbReference type="NCBI Taxonomy" id="410659"/>
    <lineage>
        <taxon>unclassified sequences</taxon>
        <taxon>metagenomes</taxon>
        <taxon>ecological metagenomes</taxon>
    </lineage>
</organism>
<dbReference type="PANTHER" id="PTHR42792:SF1">
    <property type="entry name" value="FLAGELLAR HOOK-ASSOCIATED PROTEIN 3"/>
    <property type="match status" value="1"/>
</dbReference>
<accession>E6PZE1</accession>
<protein>
    <submittedName>
        <fullName evidence="2">Putative Flagellin-like</fullName>
    </submittedName>
</protein>
<evidence type="ECO:0000259" key="1">
    <source>
        <dbReference type="Pfam" id="PF00669"/>
    </source>
</evidence>
<comment type="caution">
    <text evidence="2">The sequence shown here is derived from an EMBL/GenBank/DDBJ whole genome shotgun (WGS) entry which is preliminary data.</text>
</comment>
<keyword evidence="2" id="KW-0966">Cell projection</keyword>
<dbReference type="Gene3D" id="1.20.1330.10">
    <property type="entry name" value="f41 fragment of flagellin, N-terminal domain"/>
    <property type="match status" value="1"/>
</dbReference>
<dbReference type="InterPro" id="IPR001029">
    <property type="entry name" value="Flagellin_N"/>
</dbReference>
<dbReference type="InterPro" id="IPR001492">
    <property type="entry name" value="Flagellin"/>
</dbReference>
<feature type="domain" description="Flagellin N-terminal" evidence="1">
    <location>
        <begin position="10"/>
        <end position="139"/>
    </location>
</feature>
<sequence length="297" mass="30714">MRVNPYFVTNLSSALDQTQATQQQLSTELSSGLGVTTIGQNPVDAAQNVQLLNQIQSDVSFTQTSNLAQGMLQVTNSALGSVVTQLNQAISLATEGSNGTLNASQLQAASNQLAGIRNEVLSLANTNYQGQYVFGGSQTNNVPFTLSTATSPATVTYNGDSVVNQLQPPSGQAIQLNVPGDQIFTSSTANVLGALNNVIADFANGNANAGAADAAALNSALNFVSQQRVTLDNSISRLTTATTMATNEQTQLTSVQTNLMQADIPGVSTQLSLVKSQQTALIGVIAALGSGSLFDKL</sequence>
<dbReference type="EMBL" id="CABN01000120">
    <property type="protein sequence ID" value="CBI00300.1"/>
    <property type="molecule type" value="Genomic_DNA"/>
</dbReference>
<keyword evidence="2" id="KW-0969">Cilium</keyword>
<dbReference type="SUPFAM" id="SSF64518">
    <property type="entry name" value="Phase 1 flagellin"/>
    <property type="match status" value="1"/>
</dbReference>
<dbReference type="Pfam" id="PF00669">
    <property type="entry name" value="Flagellin_N"/>
    <property type="match status" value="1"/>
</dbReference>
<name>E6PZE1_9ZZZZ</name>
<dbReference type="AlphaFoldDB" id="E6PZE1"/>
<proteinExistence type="predicted"/>
<evidence type="ECO:0000313" key="2">
    <source>
        <dbReference type="EMBL" id="CBI00300.1"/>
    </source>
</evidence>
<reference evidence="2" key="1">
    <citation type="submission" date="2009-10" db="EMBL/GenBank/DDBJ databases">
        <title>Diversity of trophic interactions inside an arsenic-rich microbial ecosystem.</title>
        <authorList>
            <person name="Bertin P.N."/>
            <person name="Heinrich-Salmeron A."/>
            <person name="Pelletier E."/>
            <person name="Goulhen-Chollet F."/>
            <person name="Arsene-Ploetze F."/>
            <person name="Gallien S."/>
            <person name="Calteau A."/>
            <person name="Vallenet D."/>
            <person name="Casiot C."/>
            <person name="Chane-Woon-Ming B."/>
            <person name="Giloteaux L."/>
            <person name="Barakat M."/>
            <person name="Bonnefoy V."/>
            <person name="Bruneel O."/>
            <person name="Chandler M."/>
            <person name="Cleiss J."/>
            <person name="Duran R."/>
            <person name="Elbaz-Poulichet F."/>
            <person name="Fonknechten N."/>
            <person name="Lauga B."/>
            <person name="Mornico D."/>
            <person name="Ortet P."/>
            <person name="Schaeffer C."/>
            <person name="Siguier P."/>
            <person name="Alexander Thil Smith A."/>
            <person name="Van Dorsselaer A."/>
            <person name="Weissenbach J."/>
            <person name="Medigue C."/>
            <person name="Le Paslier D."/>
        </authorList>
    </citation>
    <scope>NUCLEOTIDE SEQUENCE</scope>
</reference>
<dbReference type="PANTHER" id="PTHR42792">
    <property type="entry name" value="FLAGELLIN"/>
    <property type="match status" value="1"/>
</dbReference>
<dbReference type="GO" id="GO:0005198">
    <property type="term" value="F:structural molecule activity"/>
    <property type="evidence" value="ECO:0007669"/>
    <property type="project" value="InterPro"/>
</dbReference>
<gene>
    <name evidence="2" type="ORF">CARN3_1314</name>
</gene>